<dbReference type="PANTHER" id="PTHR14189">
    <property type="entry name" value="PROTEIN PHOSPHATASE METHYLESTERASE-1 RELATED"/>
    <property type="match status" value="1"/>
</dbReference>
<name>A0A1Y2F921_PROLT</name>
<evidence type="ECO:0000256" key="6">
    <source>
        <dbReference type="ARBA" id="ARBA00049203"/>
    </source>
</evidence>
<dbReference type="AlphaFoldDB" id="A0A1Y2F921"/>
<comment type="caution">
    <text evidence="9">The sequence shown here is derived from an EMBL/GenBank/DDBJ whole genome shotgun (WGS) entry which is preliminary data.</text>
</comment>
<feature type="active site" evidence="7">
    <location>
        <position position="122"/>
    </location>
</feature>
<dbReference type="Proteomes" id="UP000193685">
    <property type="component" value="Unassembled WGS sequence"/>
</dbReference>
<evidence type="ECO:0000313" key="9">
    <source>
        <dbReference type="EMBL" id="ORY80363.1"/>
    </source>
</evidence>
<evidence type="ECO:0000256" key="2">
    <source>
        <dbReference type="ARBA" id="ARBA00013111"/>
    </source>
</evidence>
<dbReference type="EMBL" id="MCFI01000013">
    <property type="protein sequence ID" value="ORY80363.1"/>
    <property type="molecule type" value="Genomic_DNA"/>
</dbReference>
<dbReference type="RefSeq" id="XP_040724251.1">
    <property type="nucleotide sequence ID" value="XM_040867883.1"/>
</dbReference>
<evidence type="ECO:0000256" key="3">
    <source>
        <dbReference type="ARBA" id="ARBA00020672"/>
    </source>
</evidence>
<dbReference type="PIRSF" id="PIRSF022950">
    <property type="entry name" value="PPase_methylesterase_euk"/>
    <property type="match status" value="1"/>
</dbReference>
<evidence type="ECO:0000256" key="5">
    <source>
        <dbReference type="ARBA" id="ARBA00022801"/>
    </source>
</evidence>
<dbReference type="GO" id="GO:0051723">
    <property type="term" value="F:protein methylesterase activity"/>
    <property type="evidence" value="ECO:0007669"/>
    <property type="project" value="UniProtKB-EC"/>
</dbReference>
<feature type="domain" description="AB hydrolase-1" evidence="8">
    <location>
        <begin position="8"/>
        <end position="262"/>
    </location>
</feature>
<evidence type="ECO:0000256" key="4">
    <source>
        <dbReference type="ARBA" id="ARBA00022487"/>
    </source>
</evidence>
<dbReference type="STRING" id="56484.A0A1Y2F921"/>
<protein>
    <recommendedName>
        <fullName evidence="3">Protein phosphatase methylesterase 1</fullName>
        <ecNumber evidence="2">3.1.1.89</ecNumber>
    </recommendedName>
</protein>
<keyword evidence="5 9" id="KW-0378">Hydrolase</keyword>
<organism evidence="9 10">
    <name type="scientific">Protomyces lactucae-debilis</name>
    <dbReference type="NCBI Taxonomy" id="2754530"/>
    <lineage>
        <taxon>Eukaryota</taxon>
        <taxon>Fungi</taxon>
        <taxon>Dikarya</taxon>
        <taxon>Ascomycota</taxon>
        <taxon>Taphrinomycotina</taxon>
        <taxon>Taphrinomycetes</taxon>
        <taxon>Taphrinales</taxon>
        <taxon>Protomycetaceae</taxon>
        <taxon>Protomyces</taxon>
    </lineage>
</organism>
<evidence type="ECO:0000259" key="8">
    <source>
        <dbReference type="Pfam" id="PF12697"/>
    </source>
</evidence>
<reference evidence="9 10" key="1">
    <citation type="submission" date="2016-07" db="EMBL/GenBank/DDBJ databases">
        <title>Pervasive Adenine N6-methylation of Active Genes in Fungi.</title>
        <authorList>
            <consortium name="DOE Joint Genome Institute"/>
            <person name="Mondo S.J."/>
            <person name="Dannebaum R.O."/>
            <person name="Kuo R.C."/>
            <person name="Labutti K."/>
            <person name="Haridas S."/>
            <person name="Kuo A."/>
            <person name="Salamov A."/>
            <person name="Ahrendt S.R."/>
            <person name="Lipzen A."/>
            <person name="Sullivan W."/>
            <person name="Andreopoulos W.B."/>
            <person name="Clum A."/>
            <person name="Lindquist E."/>
            <person name="Daum C."/>
            <person name="Ramamoorthy G.K."/>
            <person name="Gryganskyi A."/>
            <person name="Culley D."/>
            <person name="Magnuson J.K."/>
            <person name="James T.Y."/>
            <person name="O'Malley M.A."/>
            <person name="Stajich J.E."/>
            <person name="Spatafora J.W."/>
            <person name="Visel A."/>
            <person name="Grigoriev I.V."/>
        </authorList>
    </citation>
    <scope>NUCLEOTIDE SEQUENCE [LARGE SCALE GENOMIC DNA]</scope>
    <source>
        <strain evidence="9 10">12-1054</strain>
    </source>
</reference>
<accession>A0A1Y2F921</accession>
<gene>
    <name evidence="9" type="ORF">BCR37DRAFT_348942</name>
</gene>
<evidence type="ECO:0000256" key="1">
    <source>
        <dbReference type="ARBA" id="ARBA00008645"/>
    </source>
</evidence>
<evidence type="ECO:0000313" key="10">
    <source>
        <dbReference type="Proteomes" id="UP000193685"/>
    </source>
</evidence>
<keyword evidence="4" id="KW-0719">Serine esterase</keyword>
<dbReference type="GeneID" id="63784482"/>
<dbReference type="InterPro" id="IPR016812">
    <property type="entry name" value="PPase_methylesterase_euk"/>
</dbReference>
<dbReference type="Gene3D" id="3.40.50.1820">
    <property type="entry name" value="alpha/beta hydrolase"/>
    <property type="match status" value="1"/>
</dbReference>
<proteinExistence type="inferred from homology"/>
<dbReference type="PANTHER" id="PTHR14189:SF0">
    <property type="entry name" value="PROTEIN PHOSPHATASE METHYLESTERASE 1"/>
    <property type="match status" value="1"/>
</dbReference>
<sequence>MQPVYFCFAHGAGSSAMSFATLIKHLKDACAENKTSAGFLAMDYRGHGETGFTVSSKEQIEDYSLATMCDDFTECMTAALEVVAEAKPVSCILVGHSLGGSIVTTVAQMGALPSCNAFVVLDVVEGTALDALHSTSQILKQRPASFADMSEAIGWALSSRIISNQVSARSSIPALLRRSPESKRLLWRHDWKPTQAYWQSWFQDLSRKFLSASRSLGKLLILAGTDRLDKPLMIAQMQGAFQMNVIPGAGHFVHEDEPCKVAHIIAAFADRFGKSL</sequence>
<dbReference type="EC" id="3.1.1.89" evidence="2"/>
<dbReference type="Pfam" id="PF12697">
    <property type="entry name" value="Abhydrolase_6"/>
    <property type="match status" value="1"/>
</dbReference>
<feature type="active site" evidence="7">
    <location>
        <position position="97"/>
    </location>
</feature>
<dbReference type="OMA" id="VMVCHHG"/>
<dbReference type="InterPro" id="IPR029058">
    <property type="entry name" value="AB_hydrolase_fold"/>
</dbReference>
<keyword evidence="10" id="KW-1185">Reference proteome</keyword>
<comment type="catalytic activity">
    <reaction evidence="6">
        <text>[phosphatase 2A protein]-C-terminal L-leucine methyl ester + H2O = [phosphatase 2A protein]-C-terminal L-leucine + methanol + H(+)</text>
        <dbReference type="Rhea" id="RHEA:48548"/>
        <dbReference type="Rhea" id="RHEA-COMP:12134"/>
        <dbReference type="Rhea" id="RHEA-COMP:12135"/>
        <dbReference type="ChEBI" id="CHEBI:15377"/>
        <dbReference type="ChEBI" id="CHEBI:15378"/>
        <dbReference type="ChEBI" id="CHEBI:17790"/>
        <dbReference type="ChEBI" id="CHEBI:90516"/>
        <dbReference type="ChEBI" id="CHEBI:90517"/>
        <dbReference type="EC" id="3.1.1.89"/>
    </reaction>
</comment>
<dbReference type="SUPFAM" id="SSF53474">
    <property type="entry name" value="alpha/beta-Hydrolases"/>
    <property type="match status" value="1"/>
</dbReference>
<dbReference type="OrthoDB" id="194865at2759"/>
<feature type="active site" evidence="7">
    <location>
        <position position="251"/>
    </location>
</feature>
<evidence type="ECO:0000256" key="7">
    <source>
        <dbReference type="PIRSR" id="PIRSR022950-1"/>
    </source>
</evidence>
<dbReference type="InterPro" id="IPR000073">
    <property type="entry name" value="AB_hydrolase_1"/>
</dbReference>
<comment type="similarity">
    <text evidence="1">Belongs to the AB hydrolase superfamily.</text>
</comment>